<dbReference type="SUPFAM" id="SSF103657">
    <property type="entry name" value="BAR/IMD domain-like"/>
    <property type="match status" value="1"/>
</dbReference>
<keyword evidence="4" id="KW-0472">Membrane</keyword>
<evidence type="ECO:0000313" key="8">
    <source>
        <dbReference type="EMBL" id="KAH7295702.1"/>
    </source>
</evidence>
<comment type="caution">
    <text evidence="8">The sequence shown here is derived from an EMBL/GenBank/DDBJ whole genome shotgun (WGS) entry which is preliminary data.</text>
</comment>
<dbReference type="SUPFAM" id="SSF50044">
    <property type="entry name" value="SH3-domain"/>
    <property type="match status" value="1"/>
</dbReference>
<dbReference type="Gene3D" id="1.20.1270.60">
    <property type="entry name" value="Arfaptin homology (AH) domain/BAR domain"/>
    <property type="match status" value="1"/>
</dbReference>
<dbReference type="SMART" id="SM00326">
    <property type="entry name" value="SH3"/>
    <property type="match status" value="1"/>
</dbReference>
<dbReference type="PANTHER" id="PTHR14167">
    <property type="entry name" value="SH3 DOMAIN-CONTAINING"/>
    <property type="match status" value="1"/>
</dbReference>
<evidence type="ECO:0000256" key="4">
    <source>
        <dbReference type="ARBA" id="ARBA00023136"/>
    </source>
</evidence>
<keyword evidence="9" id="KW-1185">Reference proteome</keyword>
<dbReference type="OrthoDB" id="19092at2759"/>
<dbReference type="InterPro" id="IPR050384">
    <property type="entry name" value="Endophilin_SH3RF"/>
</dbReference>
<dbReference type="OMA" id="PAHIPEK"/>
<accession>A0A8T2RGT1</accession>
<comment type="subcellular location">
    <subcellularLocation>
        <location evidence="1">Membrane</location>
        <topology evidence="1">Peripheral membrane protein</topology>
    </subcellularLocation>
</comment>
<feature type="domain" description="SH3" evidence="7">
    <location>
        <begin position="312"/>
        <end position="371"/>
    </location>
</feature>
<dbReference type="PANTHER" id="PTHR14167:SF81">
    <property type="entry name" value="ENDOPHILIN-A"/>
    <property type="match status" value="1"/>
</dbReference>
<dbReference type="Proteomes" id="UP000825935">
    <property type="component" value="Chromosome 27"/>
</dbReference>
<dbReference type="Pfam" id="PF14604">
    <property type="entry name" value="SH3_9"/>
    <property type="match status" value="1"/>
</dbReference>
<evidence type="ECO:0000256" key="6">
    <source>
        <dbReference type="SAM" id="MobiDB-lite"/>
    </source>
</evidence>
<keyword evidence="2 5" id="KW-0728">SH3 domain</keyword>
<keyword evidence="3" id="KW-0175">Coiled coil</keyword>
<dbReference type="InterPro" id="IPR001452">
    <property type="entry name" value="SH3_domain"/>
</dbReference>
<evidence type="ECO:0000256" key="2">
    <source>
        <dbReference type="ARBA" id="ARBA00022443"/>
    </source>
</evidence>
<gene>
    <name evidence="8" type="ORF">KP509_27G061500</name>
</gene>
<dbReference type="EMBL" id="CM035432">
    <property type="protein sequence ID" value="KAH7295702.1"/>
    <property type="molecule type" value="Genomic_DNA"/>
</dbReference>
<evidence type="ECO:0000259" key="7">
    <source>
        <dbReference type="PROSITE" id="PS50002"/>
    </source>
</evidence>
<evidence type="ECO:0000256" key="5">
    <source>
        <dbReference type="PROSITE-ProRule" id="PRU00192"/>
    </source>
</evidence>
<sequence length="382" mass="42731">MDTFRKHASRIREQVVKQQQAVARQFSSHGYSASDTIVTDAAELQRHQQLEKLYNSTRAGKHYQRDIVKGVEGVVLNGNRQVEVVNKLCEEVTKYASESLGGQEVLGKSLLCYGKHRARVEREREILFNTFTTQVVEPLKAMVNGSPLEDARHLAQRYDRMRQDVEVQNSEVGKRQARLRESGAGGENALKLQIAEAKLQELTSSMAVLGKEATAALSAVETQQQRLTLHRLITLVDNERLYHQRAAEILDEIQAQIISERQKNDSLPPTKPKISVIDKGTKPSMESANQNAEVDLSNSFEAFAVSKNNKDCNVYLAEVMHGFEAEAEGELSLSAGDFVVVRQVLQTGWSEGECKGRAGWFPSAYVEYQHQVPVSKLSDTFT</sequence>
<protein>
    <recommendedName>
        <fullName evidence="7">SH3 domain-containing protein</fullName>
    </recommendedName>
</protein>
<proteinExistence type="predicted"/>
<dbReference type="PROSITE" id="PS50002">
    <property type="entry name" value="SH3"/>
    <property type="match status" value="1"/>
</dbReference>
<dbReference type="InterPro" id="IPR027267">
    <property type="entry name" value="AH/BAR_dom_sf"/>
</dbReference>
<evidence type="ECO:0000256" key="3">
    <source>
        <dbReference type="ARBA" id="ARBA00023054"/>
    </source>
</evidence>
<dbReference type="AlphaFoldDB" id="A0A8T2RGT1"/>
<reference evidence="8 9" key="1">
    <citation type="submission" date="2021-08" db="EMBL/GenBank/DDBJ databases">
        <title>WGS assembly of Ceratopteris richardii.</title>
        <authorList>
            <person name="Marchant D.B."/>
            <person name="Chen G."/>
            <person name="Jenkins J."/>
            <person name="Shu S."/>
            <person name="Leebens-Mack J."/>
            <person name="Grimwood J."/>
            <person name="Schmutz J."/>
            <person name="Soltis P."/>
            <person name="Soltis D."/>
            <person name="Chen Z.-H."/>
        </authorList>
    </citation>
    <scope>NUCLEOTIDE SEQUENCE [LARGE SCALE GENOMIC DNA]</scope>
    <source>
        <strain evidence="8">Whitten #5841</strain>
        <tissue evidence="8">Leaf</tissue>
    </source>
</reference>
<dbReference type="InterPro" id="IPR036028">
    <property type="entry name" value="SH3-like_dom_sf"/>
</dbReference>
<evidence type="ECO:0000256" key="1">
    <source>
        <dbReference type="ARBA" id="ARBA00004170"/>
    </source>
</evidence>
<name>A0A8T2RGT1_CERRI</name>
<dbReference type="Gene3D" id="2.30.30.40">
    <property type="entry name" value="SH3 Domains"/>
    <property type="match status" value="1"/>
</dbReference>
<organism evidence="8 9">
    <name type="scientific">Ceratopteris richardii</name>
    <name type="common">Triangle waterfern</name>
    <dbReference type="NCBI Taxonomy" id="49495"/>
    <lineage>
        <taxon>Eukaryota</taxon>
        <taxon>Viridiplantae</taxon>
        <taxon>Streptophyta</taxon>
        <taxon>Embryophyta</taxon>
        <taxon>Tracheophyta</taxon>
        <taxon>Polypodiopsida</taxon>
        <taxon>Polypodiidae</taxon>
        <taxon>Polypodiales</taxon>
        <taxon>Pteridineae</taxon>
        <taxon>Pteridaceae</taxon>
        <taxon>Parkerioideae</taxon>
        <taxon>Ceratopteris</taxon>
    </lineage>
</organism>
<evidence type="ECO:0000313" key="9">
    <source>
        <dbReference type="Proteomes" id="UP000825935"/>
    </source>
</evidence>
<feature type="region of interest" description="Disordered" evidence="6">
    <location>
        <begin position="264"/>
        <end position="285"/>
    </location>
</feature>